<gene>
    <name evidence="6" type="ORF">GHI93_03010</name>
</gene>
<keyword evidence="3 5" id="KW-1133">Transmembrane helix</keyword>
<feature type="transmembrane region" description="Helical" evidence="5">
    <location>
        <begin position="6"/>
        <end position="29"/>
    </location>
</feature>
<dbReference type="EMBL" id="WITJ01000003">
    <property type="protein sequence ID" value="MQW38921.1"/>
    <property type="molecule type" value="Genomic_DNA"/>
</dbReference>
<dbReference type="Pfam" id="PF01925">
    <property type="entry name" value="TauE"/>
    <property type="match status" value="1"/>
</dbReference>
<dbReference type="RefSeq" id="WP_153495465.1">
    <property type="nucleotide sequence ID" value="NZ_CAXYUY010000001.1"/>
</dbReference>
<keyword evidence="2 5" id="KW-0812">Transmembrane</keyword>
<evidence type="ECO:0000256" key="1">
    <source>
        <dbReference type="ARBA" id="ARBA00004141"/>
    </source>
</evidence>
<feature type="transmembrane region" description="Helical" evidence="5">
    <location>
        <begin position="269"/>
        <end position="287"/>
    </location>
</feature>
<evidence type="ECO:0000256" key="3">
    <source>
        <dbReference type="ARBA" id="ARBA00022989"/>
    </source>
</evidence>
<dbReference type="AlphaFoldDB" id="A0A7X1Z725"/>
<sequence>MENTVLKIIQIILLLAVLYIIFQIARAYQKKQASFGDSKKFFTGFLIGFITDLLDTWGIGSFATTTTLFKFAHFHDDDKNLPGTMTVGHAIPVIVEAFLFITVVKIEMTTLIPMTSAAILGAFFGTRITKNWNAKLVRGTLGILLIVAAIIMLLRLILNPGENLAENVHGLSLYWLIGGLFFNCGVGILMTMGLGNYAPELVFFSLAGVNPLIALPVMMLDAAMIMTTSVGAFIKQKRVYWPGLLGIALGGILGVFFAAKILTTINLELFKILTIVIVIYTGVMLILESLKAK</sequence>
<protein>
    <recommendedName>
        <fullName evidence="5">Probable membrane transporter protein</fullName>
    </recommendedName>
</protein>
<comment type="similarity">
    <text evidence="5">Belongs to the 4-toluene sulfonate uptake permease (TSUP) (TC 2.A.102) family.</text>
</comment>
<dbReference type="GO" id="GO:0005886">
    <property type="term" value="C:plasma membrane"/>
    <property type="evidence" value="ECO:0007669"/>
    <property type="project" value="UniProtKB-SubCell"/>
</dbReference>
<comment type="caution">
    <text evidence="6">The sequence shown here is derived from an EMBL/GenBank/DDBJ whole genome shotgun (WGS) entry which is preliminary data.</text>
</comment>
<evidence type="ECO:0000313" key="7">
    <source>
        <dbReference type="Proteomes" id="UP000439550"/>
    </source>
</evidence>
<proteinExistence type="inferred from homology"/>
<organism evidence="6 7">
    <name type="scientific">Lactococcus hircilactis</name>
    <dbReference type="NCBI Taxonomy" id="1494462"/>
    <lineage>
        <taxon>Bacteria</taxon>
        <taxon>Bacillati</taxon>
        <taxon>Bacillota</taxon>
        <taxon>Bacilli</taxon>
        <taxon>Lactobacillales</taxon>
        <taxon>Streptococcaceae</taxon>
        <taxon>Lactococcus</taxon>
    </lineage>
</organism>
<dbReference type="PANTHER" id="PTHR43483">
    <property type="entry name" value="MEMBRANE TRANSPORTER PROTEIN HI_0806-RELATED"/>
    <property type="match status" value="1"/>
</dbReference>
<dbReference type="InterPro" id="IPR002781">
    <property type="entry name" value="TM_pro_TauE-like"/>
</dbReference>
<comment type="subcellular location">
    <subcellularLocation>
        <location evidence="5">Cell membrane</location>
        <topology evidence="5">Multi-pass membrane protein</topology>
    </subcellularLocation>
    <subcellularLocation>
        <location evidence="1">Membrane</location>
        <topology evidence="1">Multi-pass membrane protein</topology>
    </subcellularLocation>
</comment>
<dbReference type="OrthoDB" id="357960at2"/>
<keyword evidence="4 5" id="KW-0472">Membrane</keyword>
<evidence type="ECO:0000256" key="5">
    <source>
        <dbReference type="RuleBase" id="RU363041"/>
    </source>
</evidence>
<dbReference type="PANTHER" id="PTHR43483:SF3">
    <property type="entry name" value="MEMBRANE TRANSPORTER PROTEIN HI_0806-RELATED"/>
    <property type="match status" value="1"/>
</dbReference>
<keyword evidence="7" id="KW-1185">Reference proteome</keyword>
<reference evidence="6 7" key="1">
    <citation type="submission" date="2019-10" db="EMBL/GenBank/DDBJ databases">
        <authorList>
            <person name="Dong K."/>
        </authorList>
    </citation>
    <scope>NUCLEOTIDE SEQUENCE [LARGE SCALE GENOMIC DNA]</scope>
    <source>
        <strain evidence="6 7">DSM 28960</strain>
    </source>
</reference>
<feature type="transmembrane region" description="Helical" evidence="5">
    <location>
        <begin position="140"/>
        <end position="158"/>
    </location>
</feature>
<dbReference type="Proteomes" id="UP000439550">
    <property type="component" value="Unassembled WGS sequence"/>
</dbReference>
<evidence type="ECO:0000313" key="6">
    <source>
        <dbReference type="EMBL" id="MQW38921.1"/>
    </source>
</evidence>
<keyword evidence="5" id="KW-1003">Cell membrane</keyword>
<evidence type="ECO:0000256" key="2">
    <source>
        <dbReference type="ARBA" id="ARBA00022692"/>
    </source>
</evidence>
<feature type="transmembrane region" description="Helical" evidence="5">
    <location>
        <begin position="83"/>
        <end position="104"/>
    </location>
</feature>
<accession>A0A7X1Z725</accession>
<feature type="transmembrane region" description="Helical" evidence="5">
    <location>
        <begin position="239"/>
        <end position="263"/>
    </location>
</feature>
<feature type="transmembrane region" description="Helical" evidence="5">
    <location>
        <begin position="201"/>
        <end position="227"/>
    </location>
</feature>
<feature type="transmembrane region" description="Helical" evidence="5">
    <location>
        <begin position="170"/>
        <end position="195"/>
    </location>
</feature>
<evidence type="ECO:0000256" key="4">
    <source>
        <dbReference type="ARBA" id="ARBA00023136"/>
    </source>
</evidence>
<name>A0A7X1Z725_9LACT</name>
<feature type="transmembrane region" description="Helical" evidence="5">
    <location>
        <begin position="41"/>
        <end position="63"/>
    </location>
</feature>